<keyword evidence="5 11" id="KW-0812">Transmembrane</keyword>
<feature type="chain" id="PRO_5043977587" description="Cytochrome b561 domain-containing protein" evidence="12">
    <location>
        <begin position="27"/>
        <end position="249"/>
    </location>
</feature>
<accession>A0AAV5BW13</accession>
<keyword evidence="9" id="KW-0408">Iron</keyword>
<evidence type="ECO:0000256" key="6">
    <source>
        <dbReference type="ARBA" id="ARBA00022723"/>
    </source>
</evidence>
<keyword evidence="6" id="KW-0479">Metal-binding</keyword>
<feature type="transmembrane region" description="Helical" evidence="11">
    <location>
        <begin position="158"/>
        <end position="179"/>
    </location>
</feature>
<evidence type="ECO:0000256" key="4">
    <source>
        <dbReference type="ARBA" id="ARBA00022617"/>
    </source>
</evidence>
<dbReference type="GO" id="GO:0020037">
    <property type="term" value="F:heme binding"/>
    <property type="evidence" value="ECO:0007669"/>
    <property type="project" value="TreeGrafter"/>
</dbReference>
<feature type="transmembrane region" description="Helical" evidence="11">
    <location>
        <begin position="191"/>
        <end position="210"/>
    </location>
</feature>
<evidence type="ECO:0000256" key="3">
    <source>
        <dbReference type="ARBA" id="ARBA00022448"/>
    </source>
</evidence>
<evidence type="ECO:0000313" key="15">
    <source>
        <dbReference type="Proteomes" id="UP001054889"/>
    </source>
</evidence>
<keyword evidence="10 11" id="KW-0472">Membrane</keyword>
<comment type="subcellular location">
    <subcellularLocation>
        <location evidence="2">Membrane</location>
        <topology evidence="2">Multi-pass membrane protein</topology>
    </subcellularLocation>
</comment>
<dbReference type="EMBL" id="BQKI01000002">
    <property type="protein sequence ID" value="GJM89753.1"/>
    <property type="molecule type" value="Genomic_DNA"/>
</dbReference>
<evidence type="ECO:0000256" key="10">
    <source>
        <dbReference type="ARBA" id="ARBA00023136"/>
    </source>
</evidence>
<evidence type="ECO:0000256" key="1">
    <source>
        <dbReference type="ARBA" id="ARBA00001970"/>
    </source>
</evidence>
<evidence type="ECO:0000256" key="12">
    <source>
        <dbReference type="SAM" id="SignalP"/>
    </source>
</evidence>
<keyword evidence="7" id="KW-0249">Electron transport</keyword>
<evidence type="ECO:0000256" key="9">
    <source>
        <dbReference type="ARBA" id="ARBA00023004"/>
    </source>
</evidence>
<protein>
    <recommendedName>
        <fullName evidence="13">Cytochrome b561 domain-containing protein</fullName>
    </recommendedName>
</protein>
<keyword evidence="12" id="KW-0732">Signal</keyword>
<dbReference type="GO" id="GO:0140575">
    <property type="term" value="F:transmembrane monodehydroascorbate reductase activity"/>
    <property type="evidence" value="ECO:0007669"/>
    <property type="project" value="InterPro"/>
</dbReference>
<dbReference type="PANTHER" id="PTHR15422:SF24">
    <property type="entry name" value="DOMON RELATED DOMAIN-CONTAINING PROTEIN"/>
    <property type="match status" value="1"/>
</dbReference>
<dbReference type="PANTHER" id="PTHR15422">
    <property type="entry name" value="OS05G0565100 PROTEIN"/>
    <property type="match status" value="1"/>
</dbReference>
<dbReference type="InterPro" id="IPR045150">
    <property type="entry name" value="CYB561D1/2"/>
</dbReference>
<comment type="caution">
    <text evidence="14">The sequence shown here is derived from an EMBL/GenBank/DDBJ whole genome shotgun (WGS) entry which is preliminary data.</text>
</comment>
<feature type="domain" description="Cytochrome b561" evidence="13">
    <location>
        <begin position="41"/>
        <end position="179"/>
    </location>
</feature>
<reference evidence="14" key="2">
    <citation type="submission" date="2021-12" db="EMBL/GenBank/DDBJ databases">
        <title>Resequencing data analysis of finger millet.</title>
        <authorList>
            <person name="Hatakeyama M."/>
            <person name="Aluri S."/>
            <person name="Balachadran M.T."/>
            <person name="Sivarajan S.R."/>
            <person name="Poveda L."/>
            <person name="Shimizu-Inatsugi R."/>
            <person name="Schlapbach R."/>
            <person name="Sreeman S.M."/>
            <person name="Shimizu K.K."/>
        </authorList>
    </citation>
    <scope>NUCLEOTIDE SEQUENCE</scope>
</reference>
<evidence type="ECO:0000256" key="11">
    <source>
        <dbReference type="SAM" id="Phobius"/>
    </source>
</evidence>
<evidence type="ECO:0000313" key="14">
    <source>
        <dbReference type="EMBL" id="GJM89753.1"/>
    </source>
</evidence>
<evidence type="ECO:0000259" key="13">
    <source>
        <dbReference type="SMART" id="SM00665"/>
    </source>
</evidence>
<dbReference type="AlphaFoldDB" id="A0AAV5BW13"/>
<sequence>MLMFTKGLFPVFACCVMLLLLTPTQGDSSSSDDSEQSFEDCSAFGVGFLMPIGVSTNQGHTHTVQKRQEHQEAYQIIQMQITRWAGPRRLSPSFLPLPGLFLSIRNFENAFNNTHQRIGLALYGIQLHWLQPLIGFLRPDRYADRAARGVKTRSAWYLIHWLLGARICVVGIANIYIGLHTYQERTGRSARLWTLLLTVEVAAMAFVYLFQDRWSYVVRQEEAALGDEQSEGSSIMYPANDHKEVVLVP</sequence>
<keyword evidence="3" id="KW-0813">Transport</keyword>
<gene>
    <name evidence="14" type="primary">ga05972</name>
    <name evidence="14" type="ORF">PR202_ga05972</name>
</gene>
<feature type="transmembrane region" description="Helical" evidence="11">
    <location>
        <begin position="118"/>
        <end position="137"/>
    </location>
</feature>
<evidence type="ECO:0000256" key="8">
    <source>
        <dbReference type="ARBA" id="ARBA00022989"/>
    </source>
</evidence>
<dbReference type="Proteomes" id="UP001054889">
    <property type="component" value="Unassembled WGS sequence"/>
</dbReference>
<reference evidence="14" key="1">
    <citation type="journal article" date="2018" name="DNA Res.">
        <title>Multiple hybrid de novo genome assembly of finger millet, an orphan allotetraploid crop.</title>
        <authorList>
            <person name="Hatakeyama M."/>
            <person name="Aluri S."/>
            <person name="Balachadran M.T."/>
            <person name="Sivarajan S.R."/>
            <person name="Patrignani A."/>
            <person name="Gruter S."/>
            <person name="Poveda L."/>
            <person name="Shimizu-Inatsugi R."/>
            <person name="Baeten J."/>
            <person name="Francoijs K.J."/>
            <person name="Nataraja K.N."/>
            <person name="Reddy Y.A.N."/>
            <person name="Phadnis S."/>
            <person name="Ravikumar R.L."/>
            <person name="Schlapbach R."/>
            <person name="Sreeman S.M."/>
            <person name="Shimizu K.K."/>
        </authorList>
    </citation>
    <scope>NUCLEOTIDE SEQUENCE</scope>
</reference>
<dbReference type="CDD" id="cd08760">
    <property type="entry name" value="Cyt_b561_FRRS1_like"/>
    <property type="match status" value="1"/>
</dbReference>
<feature type="signal peptide" evidence="12">
    <location>
        <begin position="1"/>
        <end position="26"/>
    </location>
</feature>
<dbReference type="GO" id="GO:0046872">
    <property type="term" value="F:metal ion binding"/>
    <property type="evidence" value="ECO:0007669"/>
    <property type="project" value="UniProtKB-KW"/>
</dbReference>
<evidence type="ECO:0000256" key="5">
    <source>
        <dbReference type="ARBA" id="ARBA00022692"/>
    </source>
</evidence>
<evidence type="ECO:0000256" key="2">
    <source>
        <dbReference type="ARBA" id="ARBA00004141"/>
    </source>
</evidence>
<evidence type="ECO:0000256" key="7">
    <source>
        <dbReference type="ARBA" id="ARBA00022982"/>
    </source>
</evidence>
<dbReference type="GO" id="GO:0016020">
    <property type="term" value="C:membrane"/>
    <property type="evidence" value="ECO:0007669"/>
    <property type="project" value="UniProtKB-SubCell"/>
</dbReference>
<keyword evidence="15" id="KW-1185">Reference proteome</keyword>
<name>A0AAV5BW13_ELECO</name>
<dbReference type="SMART" id="SM00665">
    <property type="entry name" value="B561"/>
    <property type="match status" value="1"/>
</dbReference>
<dbReference type="Gene3D" id="1.20.120.1770">
    <property type="match status" value="1"/>
</dbReference>
<dbReference type="InterPro" id="IPR006593">
    <property type="entry name" value="Cyt_b561/ferric_Rdtase_TM"/>
</dbReference>
<comment type="cofactor">
    <cofactor evidence="1">
        <name>heme b</name>
        <dbReference type="ChEBI" id="CHEBI:60344"/>
    </cofactor>
</comment>
<organism evidence="14 15">
    <name type="scientific">Eleusine coracana subsp. coracana</name>
    <dbReference type="NCBI Taxonomy" id="191504"/>
    <lineage>
        <taxon>Eukaryota</taxon>
        <taxon>Viridiplantae</taxon>
        <taxon>Streptophyta</taxon>
        <taxon>Embryophyta</taxon>
        <taxon>Tracheophyta</taxon>
        <taxon>Spermatophyta</taxon>
        <taxon>Magnoliopsida</taxon>
        <taxon>Liliopsida</taxon>
        <taxon>Poales</taxon>
        <taxon>Poaceae</taxon>
        <taxon>PACMAD clade</taxon>
        <taxon>Chloridoideae</taxon>
        <taxon>Cynodonteae</taxon>
        <taxon>Eleusininae</taxon>
        <taxon>Eleusine</taxon>
    </lineage>
</organism>
<keyword evidence="4" id="KW-0349">Heme</keyword>
<proteinExistence type="predicted"/>
<keyword evidence="8 11" id="KW-1133">Transmembrane helix</keyword>